<keyword evidence="3" id="KW-1185">Reference proteome</keyword>
<evidence type="ECO:0000313" key="2">
    <source>
        <dbReference type="EMBL" id="EGY23815.1"/>
    </source>
</evidence>
<dbReference type="InParanoid" id="G2X521"/>
<dbReference type="KEGG" id="vda:VDAG_05253"/>
<dbReference type="EMBL" id="DS572703">
    <property type="protein sequence ID" value="EGY23815.1"/>
    <property type="molecule type" value="Genomic_DNA"/>
</dbReference>
<sequence>MAPHDALRREQSTSHQQLLPQPPSALLNRRDRRLKTSYTEQKQPSVSKAVAPRVADKLRTSVSSIDSSLSATDNPPSNSDKKTRRCPQMPRSQAARHRRSADTGGRHRCREPVP</sequence>
<organism evidence="2 3">
    <name type="scientific">Verticillium dahliae (strain VdLs.17 / ATCC MYA-4575 / FGSC 10137)</name>
    <name type="common">Verticillium wilt</name>
    <dbReference type="NCBI Taxonomy" id="498257"/>
    <lineage>
        <taxon>Eukaryota</taxon>
        <taxon>Fungi</taxon>
        <taxon>Dikarya</taxon>
        <taxon>Ascomycota</taxon>
        <taxon>Pezizomycotina</taxon>
        <taxon>Sordariomycetes</taxon>
        <taxon>Hypocreomycetidae</taxon>
        <taxon>Glomerellales</taxon>
        <taxon>Plectosphaerellaceae</taxon>
        <taxon>Verticillium</taxon>
    </lineage>
</organism>
<dbReference type="GeneID" id="20706716"/>
<gene>
    <name evidence="2" type="ORF">VDAG_05253</name>
</gene>
<feature type="compositionally biased region" description="Basic and acidic residues" evidence="1">
    <location>
        <begin position="1"/>
        <end position="12"/>
    </location>
</feature>
<dbReference type="AlphaFoldDB" id="G2X521"/>
<reference evidence="2 3" key="1">
    <citation type="submission" date="2008-03" db="EMBL/GenBank/DDBJ databases">
        <title>The Genome Sequence of Verticillium dahliae VdLs.17.</title>
        <authorList>
            <consortium name="The Broad Institute Genome Sequencing Platform"/>
            <person name="Ma L.-J.J."/>
            <person name="Klosterman S.J."/>
            <person name="Subbarao K."/>
            <person name="Dobinson K."/>
            <person name="Veronese P."/>
            <person name="Kang S."/>
            <person name="Gold S.E."/>
            <person name="Young S."/>
            <person name="Jaffe D."/>
            <person name="Gnerre S."/>
            <person name="Berlin A."/>
            <person name="Heiman D."/>
            <person name="Hepburn T."/>
            <person name="Sykes S."/>
            <person name="Alvarado L."/>
            <person name="Kodira C.D."/>
            <person name="Lander E."/>
            <person name="Galagan J."/>
            <person name="Nusbaum C."/>
            <person name="Birren B."/>
        </authorList>
    </citation>
    <scope>NUCLEOTIDE SEQUENCE [LARGE SCALE GENOMIC DNA]</scope>
    <source>
        <strain evidence="3">VdLs.17 / ATCC MYA-4575 / FGSC 10137</strain>
    </source>
</reference>
<dbReference type="HOGENOM" id="CLU_2122942_0_0_1"/>
<dbReference type="Proteomes" id="UP000001611">
    <property type="component" value="Chromosome 4"/>
</dbReference>
<feature type="compositionally biased region" description="Low complexity" evidence="1">
    <location>
        <begin position="13"/>
        <end position="27"/>
    </location>
</feature>
<feature type="compositionally biased region" description="Polar residues" evidence="1">
    <location>
        <begin position="60"/>
        <end position="78"/>
    </location>
</feature>
<feature type="region of interest" description="Disordered" evidence="1">
    <location>
        <begin position="1"/>
        <end position="114"/>
    </location>
</feature>
<proteinExistence type="predicted"/>
<feature type="compositionally biased region" description="Polar residues" evidence="1">
    <location>
        <begin position="36"/>
        <end position="46"/>
    </location>
</feature>
<dbReference type="RefSeq" id="XP_009653284.1">
    <property type="nucleotide sequence ID" value="XM_009654989.1"/>
</dbReference>
<evidence type="ECO:0000256" key="1">
    <source>
        <dbReference type="SAM" id="MobiDB-lite"/>
    </source>
</evidence>
<accession>G2X521</accession>
<protein>
    <submittedName>
        <fullName evidence="2">Uncharacterized protein</fullName>
    </submittedName>
</protein>
<evidence type="ECO:0000313" key="3">
    <source>
        <dbReference type="Proteomes" id="UP000001611"/>
    </source>
</evidence>
<name>G2X521_VERDV</name>
<feature type="compositionally biased region" description="Basic and acidic residues" evidence="1">
    <location>
        <begin position="100"/>
        <end position="114"/>
    </location>
</feature>